<dbReference type="GO" id="GO:0008270">
    <property type="term" value="F:zinc ion binding"/>
    <property type="evidence" value="ECO:0007669"/>
    <property type="project" value="UniProtKB-KW"/>
</dbReference>
<dbReference type="PANTHER" id="PTHR45977:SF28">
    <property type="entry name" value="OS02G0674700 PROTEIN"/>
    <property type="match status" value="1"/>
</dbReference>
<evidence type="ECO:0000256" key="2">
    <source>
        <dbReference type="ARBA" id="ARBA00004141"/>
    </source>
</evidence>
<dbReference type="GO" id="GO:0006511">
    <property type="term" value="P:ubiquitin-dependent protein catabolic process"/>
    <property type="evidence" value="ECO:0007669"/>
    <property type="project" value="TreeGrafter"/>
</dbReference>
<dbReference type="InterPro" id="IPR001841">
    <property type="entry name" value="Znf_RING"/>
</dbReference>
<keyword evidence="4" id="KW-0808">Transferase</keyword>
<keyword evidence="9" id="KW-0862">Zinc</keyword>
<keyword evidence="10" id="KW-1133">Transmembrane helix</keyword>
<dbReference type="Gene3D" id="3.30.40.10">
    <property type="entry name" value="Zinc/RING finger domain, C3HC4 (zinc finger)"/>
    <property type="match status" value="1"/>
</dbReference>
<dbReference type="SMART" id="SM00184">
    <property type="entry name" value="RING"/>
    <property type="match status" value="1"/>
</dbReference>
<dbReference type="PANTHER" id="PTHR45977">
    <property type="entry name" value="TARGET OF ERK KINASE MPK-1"/>
    <property type="match status" value="1"/>
</dbReference>
<evidence type="ECO:0000256" key="11">
    <source>
        <dbReference type="ARBA" id="ARBA00023136"/>
    </source>
</evidence>
<comment type="subcellular location">
    <subcellularLocation>
        <location evidence="2">Membrane</location>
        <topology evidence="2">Multi-pass membrane protein</topology>
    </subcellularLocation>
</comment>
<evidence type="ECO:0000256" key="7">
    <source>
        <dbReference type="ARBA" id="ARBA00022771"/>
    </source>
</evidence>
<reference evidence="14" key="1">
    <citation type="submission" date="2021-08" db="EMBL/GenBank/DDBJ databases">
        <title>WGS assembly of Ceratopteris richardii.</title>
        <authorList>
            <person name="Marchant D.B."/>
            <person name="Chen G."/>
            <person name="Jenkins J."/>
            <person name="Shu S."/>
            <person name="Leebens-Mack J."/>
            <person name="Grimwood J."/>
            <person name="Schmutz J."/>
            <person name="Soltis P."/>
            <person name="Soltis D."/>
            <person name="Chen Z.-H."/>
        </authorList>
    </citation>
    <scope>NUCLEOTIDE SEQUENCE</scope>
    <source>
        <strain evidence="14">Whitten #5841</strain>
        <tissue evidence="14">Leaf</tissue>
    </source>
</reference>
<evidence type="ECO:0000256" key="5">
    <source>
        <dbReference type="ARBA" id="ARBA00022692"/>
    </source>
</evidence>
<dbReference type="OMA" id="HAEDADC"/>
<evidence type="ECO:0000259" key="13">
    <source>
        <dbReference type="PROSITE" id="PS50089"/>
    </source>
</evidence>
<feature type="domain" description="RING-type" evidence="13">
    <location>
        <begin position="85"/>
        <end position="126"/>
    </location>
</feature>
<dbReference type="EMBL" id="CM035419">
    <property type="protein sequence ID" value="KAH7416135.1"/>
    <property type="molecule type" value="Genomic_DNA"/>
</dbReference>
<accession>A0A8T2TD99</accession>
<keyword evidence="15" id="KW-1185">Reference proteome</keyword>
<keyword evidence="7 12" id="KW-0863">Zinc-finger</keyword>
<dbReference type="PROSITE" id="PS50089">
    <property type="entry name" value="ZF_RING_2"/>
    <property type="match status" value="1"/>
</dbReference>
<evidence type="ECO:0000256" key="1">
    <source>
        <dbReference type="ARBA" id="ARBA00000900"/>
    </source>
</evidence>
<evidence type="ECO:0000256" key="9">
    <source>
        <dbReference type="ARBA" id="ARBA00022833"/>
    </source>
</evidence>
<keyword evidence="6" id="KW-0479">Metal-binding</keyword>
<dbReference type="AlphaFoldDB" id="A0A8T2TD99"/>
<evidence type="ECO:0000256" key="12">
    <source>
        <dbReference type="PROSITE-ProRule" id="PRU00175"/>
    </source>
</evidence>
<dbReference type="GO" id="GO:0000325">
    <property type="term" value="C:plant-type vacuole"/>
    <property type="evidence" value="ECO:0007669"/>
    <property type="project" value="TreeGrafter"/>
</dbReference>
<dbReference type="InterPro" id="IPR013083">
    <property type="entry name" value="Znf_RING/FYVE/PHD"/>
</dbReference>
<dbReference type="Pfam" id="PF13639">
    <property type="entry name" value="zf-RING_2"/>
    <property type="match status" value="1"/>
</dbReference>
<dbReference type="GO" id="GO:0061630">
    <property type="term" value="F:ubiquitin protein ligase activity"/>
    <property type="evidence" value="ECO:0007669"/>
    <property type="project" value="UniProtKB-EC"/>
</dbReference>
<evidence type="ECO:0000256" key="4">
    <source>
        <dbReference type="ARBA" id="ARBA00022679"/>
    </source>
</evidence>
<dbReference type="EC" id="2.3.2.27" evidence="3"/>
<dbReference type="GO" id="GO:0016020">
    <property type="term" value="C:membrane"/>
    <property type="evidence" value="ECO:0007669"/>
    <property type="project" value="UniProtKB-SubCell"/>
</dbReference>
<proteinExistence type="predicted"/>
<sequence length="141" mass="15571">MVFSSNPIMVIVKSDVFPLNKIIIQEGASEEELNMLPKYIFRQTGSSTRSGMDMAGPSGGVMSLISTRLSGAAAEQTLSAEDAECCICLSTYENNVELRELPCGHHFHSACVDRWLRMNPTCPLCKFNVSKDENISRVEHV</sequence>
<dbReference type="OrthoDB" id="8062037at2759"/>
<comment type="caution">
    <text evidence="14">The sequence shown here is derived from an EMBL/GenBank/DDBJ whole genome shotgun (WGS) entry which is preliminary data.</text>
</comment>
<name>A0A8T2TD99_CERRI</name>
<dbReference type="GO" id="GO:0016567">
    <property type="term" value="P:protein ubiquitination"/>
    <property type="evidence" value="ECO:0007669"/>
    <property type="project" value="TreeGrafter"/>
</dbReference>
<keyword evidence="11" id="KW-0472">Membrane</keyword>
<evidence type="ECO:0000313" key="15">
    <source>
        <dbReference type="Proteomes" id="UP000825935"/>
    </source>
</evidence>
<evidence type="ECO:0000313" key="14">
    <source>
        <dbReference type="EMBL" id="KAH7416135.1"/>
    </source>
</evidence>
<keyword evidence="5" id="KW-0812">Transmembrane</keyword>
<evidence type="ECO:0000256" key="10">
    <source>
        <dbReference type="ARBA" id="ARBA00022989"/>
    </source>
</evidence>
<organism evidence="14 15">
    <name type="scientific">Ceratopteris richardii</name>
    <name type="common">Triangle waterfern</name>
    <dbReference type="NCBI Taxonomy" id="49495"/>
    <lineage>
        <taxon>Eukaryota</taxon>
        <taxon>Viridiplantae</taxon>
        <taxon>Streptophyta</taxon>
        <taxon>Embryophyta</taxon>
        <taxon>Tracheophyta</taxon>
        <taxon>Polypodiopsida</taxon>
        <taxon>Polypodiidae</taxon>
        <taxon>Polypodiales</taxon>
        <taxon>Pteridineae</taxon>
        <taxon>Pteridaceae</taxon>
        <taxon>Parkerioideae</taxon>
        <taxon>Ceratopteris</taxon>
    </lineage>
</organism>
<protein>
    <recommendedName>
        <fullName evidence="3">RING-type E3 ubiquitin transferase</fullName>
        <ecNumber evidence="3">2.3.2.27</ecNumber>
    </recommendedName>
</protein>
<dbReference type="SUPFAM" id="SSF57850">
    <property type="entry name" value="RING/U-box"/>
    <property type="match status" value="1"/>
</dbReference>
<comment type="catalytic activity">
    <reaction evidence="1">
        <text>S-ubiquitinyl-[E2 ubiquitin-conjugating enzyme]-L-cysteine + [acceptor protein]-L-lysine = [E2 ubiquitin-conjugating enzyme]-L-cysteine + N(6)-ubiquitinyl-[acceptor protein]-L-lysine.</text>
        <dbReference type="EC" id="2.3.2.27"/>
    </reaction>
</comment>
<dbReference type="Proteomes" id="UP000825935">
    <property type="component" value="Chromosome 14"/>
</dbReference>
<evidence type="ECO:0000256" key="3">
    <source>
        <dbReference type="ARBA" id="ARBA00012483"/>
    </source>
</evidence>
<evidence type="ECO:0000256" key="6">
    <source>
        <dbReference type="ARBA" id="ARBA00022723"/>
    </source>
</evidence>
<evidence type="ECO:0000256" key="8">
    <source>
        <dbReference type="ARBA" id="ARBA00022786"/>
    </source>
</evidence>
<keyword evidence="8" id="KW-0833">Ubl conjugation pathway</keyword>
<gene>
    <name evidence="14" type="ORF">KP509_14G077300</name>
</gene>